<comment type="caution">
    <text evidence="1">The sequence shown here is derived from an EMBL/GenBank/DDBJ whole genome shotgun (WGS) entry which is preliminary data.</text>
</comment>
<keyword evidence="2" id="KW-1185">Reference proteome</keyword>
<dbReference type="AlphaFoldDB" id="A0A8S1EEF0"/>
<accession>A0A8S1EEF0</accession>
<evidence type="ECO:0000313" key="2">
    <source>
        <dbReference type="Proteomes" id="UP000494206"/>
    </source>
</evidence>
<dbReference type="Proteomes" id="UP000494206">
    <property type="component" value="Unassembled WGS sequence"/>
</dbReference>
<protein>
    <submittedName>
        <fullName evidence="1">Uncharacterized protein</fullName>
    </submittedName>
</protein>
<name>A0A8S1EEF0_9PELO</name>
<proteinExistence type="predicted"/>
<organism evidence="1 2">
    <name type="scientific">Caenorhabditis bovis</name>
    <dbReference type="NCBI Taxonomy" id="2654633"/>
    <lineage>
        <taxon>Eukaryota</taxon>
        <taxon>Metazoa</taxon>
        <taxon>Ecdysozoa</taxon>
        <taxon>Nematoda</taxon>
        <taxon>Chromadorea</taxon>
        <taxon>Rhabditida</taxon>
        <taxon>Rhabditina</taxon>
        <taxon>Rhabditomorpha</taxon>
        <taxon>Rhabditoidea</taxon>
        <taxon>Rhabditidae</taxon>
        <taxon>Peloderinae</taxon>
        <taxon>Caenorhabditis</taxon>
    </lineage>
</organism>
<evidence type="ECO:0000313" key="1">
    <source>
        <dbReference type="EMBL" id="CAB3399564.1"/>
    </source>
</evidence>
<reference evidence="1 2" key="1">
    <citation type="submission" date="2020-04" db="EMBL/GenBank/DDBJ databases">
        <authorList>
            <person name="Laetsch R D."/>
            <person name="Stevens L."/>
            <person name="Kumar S."/>
            <person name="Blaxter L. M."/>
        </authorList>
    </citation>
    <scope>NUCLEOTIDE SEQUENCE [LARGE SCALE GENOMIC DNA]</scope>
</reference>
<sequence>MYQLKFVRNPRITQFKAYLRHPLKNRKNVCFSHPWLTKFQRNYISAHFTVNLDMFVSVILQHFPSPLYNFDPYYACPEDSSESFYYDDDFPKSYPTPPLNAMTPRRIEFHPEYVNGYFDAQFVYRPFDI</sequence>
<gene>
    <name evidence="1" type="ORF">CBOVIS_LOCUS2663</name>
</gene>
<dbReference type="EMBL" id="CADEPM010000002">
    <property type="protein sequence ID" value="CAB3399564.1"/>
    <property type="molecule type" value="Genomic_DNA"/>
</dbReference>